<dbReference type="GO" id="GO:0005412">
    <property type="term" value="F:D-glucose:sodium symporter activity"/>
    <property type="evidence" value="ECO:0007669"/>
    <property type="project" value="TreeGrafter"/>
</dbReference>
<organism evidence="7">
    <name type="scientific">marine sediment metagenome</name>
    <dbReference type="NCBI Taxonomy" id="412755"/>
    <lineage>
        <taxon>unclassified sequences</taxon>
        <taxon>metagenomes</taxon>
        <taxon>ecological metagenomes</taxon>
    </lineage>
</organism>
<reference evidence="7" key="1">
    <citation type="journal article" date="2014" name="Front. Microbiol.">
        <title>High frequency of phylogenetically diverse reductive dehalogenase-homologous genes in deep subseafloor sedimentary metagenomes.</title>
        <authorList>
            <person name="Kawai M."/>
            <person name="Futagami T."/>
            <person name="Toyoda A."/>
            <person name="Takaki Y."/>
            <person name="Nishi S."/>
            <person name="Hori S."/>
            <person name="Arai W."/>
            <person name="Tsubouchi T."/>
            <person name="Morono Y."/>
            <person name="Uchiyama I."/>
            <person name="Ito T."/>
            <person name="Fujiyama A."/>
            <person name="Inagaki F."/>
            <person name="Takami H."/>
        </authorList>
    </citation>
    <scope>NUCLEOTIDE SEQUENCE</scope>
    <source>
        <strain evidence="7">Expedition CK06-06</strain>
    </source>
</reference>
<dbReference type="PANTHER" id="PTHR11819">
    <property type="entry name" value="SOLUTE CARRIER FAMILY 5"/>
    <property type="match status" value="1"/>
</dbReference>
<feature type="transmembrane region" description="Helical" evidence="6">
    <location>
        <begin position="179"/>
        <end position="197"/>
    </location>
</feature>
<dbReference type="Pfam" id="PF00474">
    <property type="entry name" value="SSF"/>
    <property type="match status" value="1"/>
</dbReference>
<proteinExistence type="inferred from homology"/>
<comment type="caution">
    <text evidence="7">The sequence shown here is derived from an EMBL/GenBank/DDBJ whole genome shotgun (WGS) entry which is preliminary data.</text>
</comment>
<feature type="transmembrane region" description="Helical" evidence="6">
    <location>
        <begin position="45"/>
        <end position="70"/>
    </location>
</feature>
<dbReference type="InterPro" id="IPR001734">
    <property type="entry name" value="Na/solute_symporter"/>
</dbReference>
<dbReference type="AlphaFoldDB" id="X1N929"/>
<accession>X1N929</accession>
<name>X1N929_9ZZZZ</name>
<comment type="similarity">
    <text evidence="2">Belongs to the sodium:solute symporter (SSF) (TC 2.A.21) family.</text>
</comment>
<protein>
    <submittedName>
        <fullName evidence="7">Uncharacterized protein</fullName>
    </submittedName>
</protein>
<gene>
    <name evidence="7" type="ORF">S06H3_37412</name>
</gene>
<dbReference type="EMBL" id="BARV01022732">
    <property type="protein sequence ID" value="GAI23365.1"/>
    <property type="molecule type" value="Genomic_DNA"/>
</dbReference>
<evidence type="ECO:0000256" key="4">
    <source>
        <dbReference type="ARBA" id="ARBA00022989"/>
    </source>
</evidence>
<evidence type="ECO:0000256" key="1">
    <source>
        <dbReference type="ARBA" id="ARBA00004141"/>
    </source>
</evidence>
<feature type="transmembrane region" description="Helical" evidence="6">
    <location>
        <begin position="6"/>
        <end position="24"/>
    </location>
</feature>
<comment type="subcellular location">
    <subcellularLocation>
        <location evidence="1">Membrane</location>
        <topology evidence="1">Multi-pass membrane protein</topology>
    </subcellularLocation>
</comment>
<evidence type="ECO:0000313" key="7">
    <source>
        <dbReference type="EMBL" id="GAI23365.1"/>
    </source>
</evidence>
<feature type="transmembrane region" description="Helical" evidence="6">
    <location>
        <begin position="229"/>
        <end position="249"/>
    </location>
</feature>
<feature type="transmembrane region" description="Helical" evidence="6">
    <location>
        <begin position="100"/>
        <end position="129"/>
    </location>
</feature>
<dbReference type="GO" id="GO:0005886">
    <property type="term" value="C:plasma membrane"/>
    <property type="evidence" value="ECO:0007669"/>
    <property type="project" value="TreeGrafter"/>
</dbReference>
<dbReference type="PANTHER" id="PTHR11819:SF195">
    <property type="entry name" value="SODIUM_GLUCOSE COTRANSPORTER 4"/>
    <property type="match status" value="1"/>
</dbReference>
<evidence type="ECO:0000256" key="2">
    <source>
        <dbReference type="ARBA" id="ARBA00006434"/>
    </source>
</evidence>
<feature type="transmembrane region" description="Helical" evidence="6">
    <location>
        <begin position="150"/>
        <end position="173"/>
    </location>
</feature>
<keyword evidence="5 6" id="KW-0472">Membrane</keyword>
<feature type="transmembrane region" description="Helical" evidence="6">
    <location>
        <begin position="204"/>
        <end position="223"/>
    </location>
</feature>
<keyword evidence="4 6" id="KW-1133">Transmembrane helix</keyword>
<dbReference type="Gene3D" id="1.20.1730.10">
    <property type="entry name" value="Sodium/glucose cotransporter"/>
    <property type="match status" value="1"/>
</dbReference>
<evidence type="ECO:0000256" key="6">
    <source>
        <dbReference type="SAM" id="Phobius"/>
    </source>
</evidence>
<feature type="non-terminal residue" evidence="7">
    <location>
        <position position="1"/>
    </location>
</feature>
<evidence type="ECO:0000256" key="5">
    <source>
        <dbReference type="ARBA" id="ARBA00023136"/>
    </source>
</evidence>
<dbReference type="InterPro" id="IPR038377">
    <property type="entry name" value="Na/Glc_symporter_sf"/>
</dbReference>
<evidence type="ECO:0000256" key="3">
    <source>
        <dbReference type="ARBA" id="ARBA00022692"/>
    </source>
</evidence>
<feature type="non-terminal residue" evidence="7">
    <location>
        <position position="270"/>
    </location>
</feature>
<dbReference type="PROSITE" id="PS50283">
    <property type="entry name" value="NA_SOLUT_SYMP_3"/>
    <property type="match status" value="1"/>
</dbReference>
<keyword evidence="3 6" id="KW-0812">Transmembrane</keyword>
<sequence length="270" mass="29937">DHSVLPWTALVIGLWIPNFYYWGLNQFITQRSLAAKSLKQGQLGVIFAAALKLTIPFIIVMPGIMAYQLYKDQMIGPGGTTDAAYPLLIRNLIPEGIRGFMFAAIAGAVISSLASMLNSASTIFTMDLYKRYWKKDASPHSIVTTGRVTTLIFVVIGCIIAPSLGTPIFKGIFNYIQEFQGYISPGILAAFVFGLIFKRTPALAGIAALILNVPIYGFLHWQFSEVAFLNRMAITFCLIILIMALITLYRPLKKPIEMPVRESFDMKPSK</sequence>